<keyword evidence="7" id="KW-0812">Transmembrane</keyword>
<evidence type="ECO:0000313" key="9">
    <source>
        <dbReference type="EMBL" id="SEK49227.1"/>
    </source>
</evidence>
<evidence type="ECO:0000256" key="7">
    <source>
        <dbReference type="SAM" id="Phobius"/>
    </source>
</evidence>
<dbReference type="PROSITE" id="PS51257">
    <property type="entry name" value="PROKAR_LIPOPROTEIN"/>
    <property type="match status" value="1"/>
</dbReference>
<sequence length="696" mass="79973">MIKRYFTLLILVHLFSSCSETNTKQLAILKNTAKNDSILIWIEEIKNPKSSELQKTTILKKAYQYALNANSDSLKSKYFSTLSENLYLTGDSTLFRKINKLAISLNQKQNDSLSIGNRYWDLALFFNKYFVKDSAYYSYSEAQKVFENSKEIQLSGRMYLSMANIQAQIKDYVGSESTITRAIERFKSINDNNYLYKSYNALGISLGGLGDTEKSQAYYNEALYYLKQETFDKEQEATIINNIGVIFRNNKQYKKAIENFRVVLKTDSIEIKNPDLYAKALSNLASSKLYDRDTLGVRKLLLEAIKLKSSMNNTSSLAGSYFNYAEYKAFAHDTLAAITNAKIAEELSLKSDNNERLLEVWPFLAIVEKKNAPNYFQKYIQLDDSLQKEERKIQNKFARIRFETDEFIAENVELETEKEVLSKQKQIWIGIAVGFFLLGLSVYIIINQRAKNQKLRFDQQQQANNQEIFNLMLMQKQKVDEVKRLEQKRISEELHDGVLGKMLGARMVLTGLNKRATEEAIQEKSKALGSLQEIEHEIRSISHELSHSAYQKINNFTDSIESLLSGGNKNIKTIFNYNEDESWDSLEGTIKINVYRIIQETFQNAIKHANCTIFEITFYRTDDVFNVIMNDNGRGFNINKGKKGIGIRNITSRINKLNGTYNVDSVEGKGTTISLQIPVNKNLNNTTDNNTQYKNV</sequence>
<dbReference type="PANTHER" id="PTHR24421">
    <property type="entry name" value="NITRATE/NITRITE SENSOR PROTEIN NARX-RELATED"/>
    <property type="match status" value="1"/>
</dbReference>
<protein>
    <recommendedName>
        <fullName evidence="2">histidine kinase</fullName>
        <ecNumber evidence="2">2.7.13.3</ecNumber>
    </recommendedName>
</protein>
<evidence type="ECO:0000256" key="1">
    <source>
        <dbReference type="ARBA" id="ARBA00000085"/>
    </source>
</evidence>
<dbReference type="InterPro" id="IPR050482">
    <property type="entry name" value="Sensor_HK_TwoCompSys"/>
</dbReference>
<evidence type="ECO:0000256" key="3">
    <source>
        <dbReference type="ARBA" id="ARBA00022679"/>
    </source>
</evidence>
<name>A0A1H7HHU1_9FLAO</name>
<dbReference type="Proteomes" id="UP000198990">
    <property type="component" value="Unassembled WGS sequence"/>
</dbReference>
<keyword evidence="7" id="KW-0472">Membrane</keyword>
<dbReference type="AlphaFoldDB" id="A0A1H7HHU1"/>
<dbReference type="EMBL" id="FNZN01000001">
    <property type="protein sequence ID" value="SEK49227.1"/>
    <property type="molecule type" value="Genomic_DNA"/>
</dbReference>
<dbReference type="Gene3D" id="1.25.40.10">
    <property type="entry name" value="Tetratricopeptide repeat domain"/>
    <property type="match status" value="1"/>
</dbReference>
<evidence type="ECO:0000256" key="5">
    <source>
        <dbReference type="ARBA" id="ARBA00023012"/>
    </source>
</evidence>
<feature type="transmembrane region" description="Helical" evidence="7">
    <location>
        <begin position="427"/>
        <end position="446"/>
    </location>
</feature>
<gene>
    <name evidence="9" type="ORF">SAMN04488008_101578</name>
</gene>
<evidence type="ECO:0000259" key="8">
    <source>
        <dbReference type="PROSITE" id="PS50109"/>
    </source>
</evidence>
<keyword evidence="6" id="KW-0802">TPR repeat</keyword>
<dbReference type="GO" id="GO:0000160">
    <property type="term" value="P:phosphorelay signal transduction system"/>
    <property type="evidence" value="ECO:0007669"/>
    <property type="project" value="UniProtKB-KW"/>
</dbReference>
<comment type="catalytic activity">
    <reaction evidence="1">
        <text>ATP + protein L-histidine = ADP + protein N-phospho-L-histidine.</text>
        <dbReference type="EC" id="2.7.13.3"/>
    </reaction>
</comment>
<dbReference type="InterPro" id="IPR003594">
    <property type="entry name" value="HATPase_dom"/>
</dbReference>
<accession>A0A1H7HHU1</accession>
<dbReference type="RefSeq" id="WP_091619557.1">
    <property type="nucleotide sequence ID" value="NZ_FNZN01000001.1"/>
</dbReference>
<evidence type="ECO:0000256" key="6">
    <source>
        <dbReference type="PROSITE-ProRule" id="PRU00339"/>
    </source>
</evidence>
<dbReference type="InterPro" id="IPR019734">
    <property type="entry name" value="TPR_rpt"/>
</dbReference>
<proteinExistence type="predicted"/>
<dbReference type="InterPro" id="IPR011990">
    <property type="entry name" value="TPR-like_helical_dom_sf"/>
</dbReference>
<evidence type="ECO:0000256" key="4">
    <source>
        <dbReference type="ARBA" id="ARBA00022777"/>
    </source>
</evidence>
<dbReference type="PROSITE" id="PS50109">
    <property type="entry name" value="HIS_KIN"/>
    <property type="match status" value="1"/>
</dbReference>
<dbReference type="PANTHER" id="PTHR24421:SF10">
    <property type="entry name" value="NITRATE_NITRITE SENSOR PROTEIN NARQ"/>
    <property type="match status" value="1"/>
</dbReference>
<dbReference type="InterPro" id="IPR036890">
    <property type="entry name" value="HATPase_C_sf"/>
</dbReference>
<dbReference type="CDD" id="cd16917">
    <property type="entry name" value="HATPase_UhpB-NarQ-NarX-like"/>
    <property type="match status" value="1"/>
</dbReference>
<keyword evidence="10" id="KW-1185">Reference proteome</keyword>
<keyword evidence="3" id="KW-0808">Transferase</keyword>
<keyword evidence="4 9" id="KW-0418">Kinase</keyword>
<keyword evidence="5" id="KW-0902">Two-component regulatory system</keyword>
<dbReference type="Gene3D" id="3.30.565.10">
    <property type="entry name" value="Histidine kinase-like ATPase, C-terminal domain"/>
    <property type="match status" value="1"/>
</dbReference>
<keyword evidence="7" id="KW-1133">Transmembrane helix</keyword>
<dbReference type="InterPro" id="IPR005467">
    <property type="entry name" value="His_kinase_dom"/>
</dbReference>
<evidence type="ECO:0000256" key="2">
    <source>
        <dbReference type="ARBA" id="ARBA00012438"/>
    </source>
</evidence>
<dbReference type="SMART" id="SM00028">
    <property type="entry name" value="TPR"/>
    <property type="match status" value="4"/>
</dbReference>
<dbReference type="OrthoDB" id="977000at2"/>
<dbReference type="SUPFAM" id="SSF48452">
    <property type="entry name" value="TPR-like"/>
    <property type="match status" value="2"/>
</dbReference>
<feature type="repeat" description="TPR" evidence="6">
    <location>
        <begin position="237"/>
        <end position="270"/>
    </location>
</feature>
<dbReference type="STRING" id="228957.SAMN04488008_101578"/>
<reference evidence="10" key="1">
    <citation type="submission" date="2016-10" db="EMBL/GenBank/DDBJ databases">
        <authorList>
            <person name="Varghese N."/>
            <person name="Submissions S."/>
        </authorList>
    </citation>
    <scope>NUCLEOTIDE SEQUENCE [LARGE SCALE GENOMIC DNA]</scope>
    <source>
        <strain evidence="10">DSM 16471</strain>
    </source>
</reference>
<evidence type="ECO:0000313" key="10">
    <source>
        <dbReference type="Proteomes" id="UP000198990"/>
    </source>
</evidence>
<dbReference type="EC" id="2.7.13.3" evidence="2"/>
<organism evidence="9 10">
    <name type="scientific">Maribacter orientalis</name>
    <dbReference type="NCBI Taxonomy" id="228957"/>
    <lineage>
        <taxon>Bacteria</taxon>
        <taxon>Pseudomonadati</taxon>
        <taxon>Bacteroidota</taxon>
        <taxon>Flavobacteriia</taxon>
        <taxon>Flavobacteriales</taxon>
        <taxon>Flavobacteriaceae</taxon>
        <taxon>Maribacter</taxon>
    </lineage>
</organism>
<dbReference type="PROSITE" id="PS50005">
    <property type="entry name" value="TPR"/>
    <property type="match status" value="1"/>
</dbReference>
<feature type="domain" description="Histidine kinase" evidence="8">
    <location>
        <begin position="594"/>
        <end position="681"/>
    </location>
</feature>
<dbReference type="SUPFAM" id="SSF55874">
    <property type="entry name" value="ATPase domain of HSP90 chaperone/DNA topoisomerase II/histidine kinase"/>
    <property type="match status" value="1"/>
</dbReference>
<dbReference type="GO" id="GO:0004673">
    <property type="term" value="F:protein histidine kinase activity"/>
    <property type="evidence" value="ECO:0007669"/>
    <property type="project" value="UniProtKB-EC"/>
</dbReference>
<dbReference type="Pfam" id="PF02518">
    <property type="entry name" value="HATPase_c"/>
    <property type="match status" value="1"/>
</dbReference>